<reference evidence="2 3" key="1">
    <citation type="submission" date="2016-12" db="EMBL/GenBank/DDBJ databases">
        <title>Complete genome sequence of Clostridium kluyveri JZZ isolated from the pit mud of a Chinese flavor liquor-making factory.</title>
        <authorList>
            <person name="Wang Y."/>
        </authorList>
    </citation>
    <scope>NUCLEOTIDE SEQUENCE [LARGE SCALE GENOMIC DNA]</scope>
    <source>
        <strain evidence="2 3">JZZ</strain>
    </source>
</reference>
<dbReference type="Gene3D" id="3.90.1340.10">
    <property type="entry name" value="Phage tail collar domain"/>
    <property type="match status" value="1"/>
</dbReference>
<dbReference type="OrthoDB" id="9810174at2"/>
<evidence type="ECO:0000259" key="1">
    <source>
        <dbReference type="Pfam" id="PF07484"/>
    </source>
</evidence>
<dbReference type="InterPro" id="IPR011083">
    <property type="entry name" value="Phage_tail_collar_dom"/>
</dbReference>
<evidence type="ECO:0000313" key="3">
    <source>
        <dbReference type="Proteomes" id="UP000184604"/>
    </source>
</evidence>
<sequence>MDYTIGEITLFAFPFAPVGWMSCEGQILTIAQNQALFSLIGATYGGDGRTTFALPNLKGAEPVPQMKYYIAVQGIYPQRN</sequence>
<proteinExistence type="predicted"/>
<organism evidence="2 3">
    <name type="scientific">Clostridium kluyveri</name>
    <dbReference type="NCBI Taxonomy" id="1534"/>
    <lineage>
        <taxon>Bacteria</taxon>
        <taxon>Bacillati</taxon>
        <taxon>Bacillota</taxon>
        <taxon>Clostridia</taxon>
        <taxon>Eubacteriales</taxon>
        <taxon>Clostridiaceae</taxon>
        <taxon>Clostridium</taxon>
    </lineage>
</organism>
<dbReference type="EMBL" id="CP018335">
    <property type="protein sequence ID" value="APM40082.1"/>
    <property type="molecule type" value="Genomic_DNA"/>
</dbReference>
<evidence type="ECO:0000313" key="2">
    <source>
        <dbReference type="EMBL" id="APM40082.1"/>
    </source>
</evidence>
<dbReference type="RefSeq" id="WP_073539693.1">
    <property type="nucleotide sequence ID" value="NZ_CP018335.1"/>
</dbReference>
<dbReference type="Pfam" id="PF07484">
    <property type="entry name" value="Collar"/>
    <property type="match status" value="1"/>
</dbReference>
<gene>
    <name evidence="2" type="ORF">BS101_15715</name>
</gene>
<accession>A0A1L5FAQ8</accession>
<name>A0A1L5FAQ8_CLOKL</name>
<feature type="domain" description="Phage tail collar" evidence="1">
    <location>
        <begin position="6"/>
        <end position="60"/>
    </location>
</feature>
<dbReference type="AlphaFoldDB" id="A0A1L5FAQ8"/>
<dbReference type="SUPFAM" id="SSF88874">
    <property type="entry name" value="Receptor-binding domain of short tail fibre protein gp12"/>
    <property type="match status" value="1"/>
</dbReference>
<protein>
    <submittedName>
        <fullName evidence="2">Phage tail protein</fullName>
    </submittedName>
</protein>
<dbReference type="InterPro" id="IPR037053">
    <property type="entry name" value="Phage_tail_collar_dom_sf"/>
</dbReference>
<dbReference type="Proteomes" id="UP000184604">
    <property type="component" value="Chromosome"/>
</dbReference>